<gene>
    <name evidence="1" type="ORF">L1987_83503</name>
</gene>
<accession>A0ACB8YCT2</accession>
<organism evidence="1 2">
    <name type="scientific">Smallanthus sonchifolius</name>
    <dbReference type="NCBI Taxonomy" id="185202"/>
    <lineage>
        <taxon>Eukaryota</taxon>
        <taxon>Viridiplantae</taxon>
        <taxon>Streptophyta</taxon>
        <taxon>Embryophyta</taxon>
        <taxon>Tracheophyta</taxon>
        <taxon>Spermatophyta</taxon>
        <taxon>Magnoliopsida</taxon>
        <taxon>eudicotyledons</taxon>
        <taxon>Gunneridae</taxon>
        <taxon>Pentapetalae</taxon>
        <taxon>asterids</taxon>
        <taxon>campanulids</taxon>
        <taxon>Asterales</taxon>
        <taxon>Asteraceae</taxon>
        <taxon>Asteroideae</taxon>
        <taxon>Heliantheae alliance</taxon>
        <taxon>Millerieae</taxon>
        <taxon>Smallanthus</taxon>
    </lineage>
</organism>
<name>A0ACB8YCT2_9ASTR</name>
<reference evidence="2" key="1">
    <citation type="journal article" date="2022" name="Mol. Ecol. Resour.">
        <title>The genomes of chicory, endive, great burdock and yacon provide insights into Asteraceae palaeo-polyploidization history and plant inulin production.</title>
        <authorList>
            <person name="Fan W."/>
            <person name="Wang S."/>
            <person name="Wang H."/>
            <person name="Wang A."/>
            <person name="Jiang F."/>
            <person name="Liu H."/>
            <person name="Zhao H."/>
            <person name="Xu D."/>
            <person name="Zhang Y."/>
        </authorList>
    </citation>
    <scope>NUCLEOTIDE SEQUENCE [LARGE SCALE GENOMIC DNA]</scope>
    <source>
        <strain evidence="2">cv. Yunnan</strain>
    </source>
</reference>
<comment type="caution">
    <text evidence="1">The sequence shown here is derived from an EMBL/GenBank/DDBJ whole genome shotgun (WGS) entry which is preliminary data.</text>
</comment>
<evidence type="ECO:0000313" key="2">
    <source>
        <dbReference type="Proteomes" id="UP001056120"/>
    </source>
</evidence>
<protein>
    <submittedName>
        <fullName evidence="1">Uncharacterized protein</fullName>
    </submittedName>
</protein>
<proteinExistence type="predicted"/>
<keyword evidence="2" id="KW-1185">Reference proteome</keyword>
<evidence type="ECO:0000313" key="1">
    <source>
        <dbReference type="EMBL" id="KAI3683028.1"/>
    </source>
</evidence>
<dbReference type="EMBL" id="CM042045">
    <property type="protein sequence ID" value="KAI3683028.1"/>
    <property type="molecule type" value="Genomic_DNA"/>
</dbReference>
<dbReference type="Proteomes" id="UP001056120">
    <property type="component" value="Linkage Group LG28"/>
</dbReference>
<sequence>MQYQHSKTSLWDDLESFRIPLTEINLATGHFSPKTRLVDDEYCNVYKGKLCDRVAAIKCQNWRGSEGMEFLLLSKCSHEHIIPFIESMVYSFGVVLFELISGMLTNGERSFGDVKPQGLIKLVRRDYDAGLDKPYKLVDPTIKDQVDIQSFLAYIEVASKCISFNLKDRHSMNRIVKTIEKLLNFQNNGSASTTNIRSPESEKIEDFKIPLEVMKMVTKDFSTKAQIGDGRFGIVYKGKLPER</sequence>
<reference evidence="1 2" key="2">
    <citation type="journal article" date="2022" name="Mol. Ecol. Resour.">
        <title>The genomes of chicory, endive, great burdock and yacon provide insights into Asteraceae paleo-polyploidization history and plant inulin production.</title>
        <authorList>
            <person name="Fan W."/>
            <person name="Wang S."/>
            <person name="Wang H."/>
            <person name="Wang A."/>
            <person name="Jiang F."/>
            <person name="Liu H."/>
            <person name="Zhao H."/>
            <person name="Xu D."/>
            <person name="Zhang Y."/>
        </authorList>
    </citation>
    <scope>NUCLEOTIDE SEQUENCE [LARGE SCALE GENOMIC DNA]</scope>
    <source>
        <strain evidence="2">cv. Yunnan</strain>
        <tissue evidence="1">Leaves</tissue>
    </source>
</reference>